<dbReference type="InterPro" id="IPR032979">
    <property type="entry name" value="ENGase"/>
</dbReference>
<dbReference type="Proteomes" id="UP000003155">
    <property type="component" value="Unassembled WGS sequence"/>
</dbReference>
<name>F0H7R6_9BACT</name>
<feature type="signal peptide" evidence="1">
    <location>
        <begin position="1"/>
        <end position="25"/>
    </location>
</feature>
<feature type="chain" id="PRO_5003251906" evidence="1">
    <location>
        <begin position="26"/>
        <end position="1037"/>
    </location>
</feature>
<organism evidence="3 4">
    <name type="scientific">Prevotella denticola CRIS 18C-A</name>
    <dbReference type="NCBI Taxonomy" id="944557"/>
    <lineage>
        <taxon>Bacteria</taxon>
        <taxon>Pseudomonadati</taxon>
        <taxon>Bacteroidota</taxon>
        <taxon>Bacteroidia</taxon>
        <taxon>Bacteroidales</taxon>
        <taxon>Prevotellaceae</taxon>
        <taxon>Prevotella</taxon>
    </lineage>
</organism>
<dbReference type="InterPro" id="IPR005201">
    <property type="entry name" value="TIM_ENGase"/>
</dbReference>
<evidence type="ECO:0000259" key="2">
    <source>
        <dbReference type="Pfam" id="PF03644"/>
    </source>
</evidence>
<keyword evidence="1" id="KW-0732">Signal</keyword>
<dbReference type="EMBL" id="AEXO01000072">
    <property type="protein sequence ID" value="EGC86100.1"/>
    <property type="molecule type" value="Genomic_DNA"/>
</dbReference>
<dbReference type="GO" id="GO:0033925">
    <property type="term" value="F:mannosyl-glycoprotein endo-beta-N-acetylglucosaminidase activity"/>
    <property type="evidence" value="ECO:0007669"/>
    <property type="project" value="InterPro"/>
</dbReference>
<keyword evidence="3" id="KW-0378">Hydrolase</keyword>
<reference evidence="3 4" key="1">
    <citation type="submission" date="2011-02" db="EMBL/GenBank/DDBJ databases">
        <authorList>
            <person name="Durkin A.S."/>
            <person name="Madupu R."/>
            <person name="Torralba M."/>
            <person name="Gillis M."/>
            <person name="Methe B."/>
            <person name="Sutton G."/>
            <person name="Nelson K.E."/>
        </authorList>
    </citation>
    <scope>NUCLEOTIDE SEQUENCE [LARGE SCALE GENOMIC DNA]</scope>
    <source>
        <strain evidence="3 4">CRIS 18C-A</strain>
    </source>
</reference>
<proteinExistence type="predicted"/>
<keyword evidence="4" id="KW-1185">Reference proteome</keyword>
<evidence type="ECO:0000313" key="4">
    <source>
        <dbReference type="Proteomes" id="UP000003155"/>
    </source>
</evidence>
<accession>F0H7R6</accession>
<dbReference type="Gene3D" id="2.60.120.260">
    <property type="entry name" value="Galactose-binding domain-like"/>
    <property type="match status" value="1"/>
</dbReference>
<gene>
    <name evidence="3" type="ORF">HMPREF9303_0023</name>
</gene>
<evidence type="ECO:0000313" key="3">
    <source>
        <dbReference type="EMBL" id="EGC86100.1"/>
    </source>
</evidence>
<sequence length="1037" mass="114843">MRKKTTLAALLLTALLSGSPANVNAQNYDFSKVDWTKMTEVFYKALAAGKQYPSDQEIMALGISKADLEFMRSHVRQRSLVDNKSRLNPNTFSGRKLWMNTPMGSGSGNDAGYPTGIFHSDVFSLWNYTAMWGSWNHGIGQVPGSWTDAAHKNGCDMLGGTVFFDASHGDNAAYHVWKKFATEKDATSVAYNGYRYVKPLVNMLKYFGVDGININWETGTPQETVEFHKACYAYAKSIGFNNFHIGLYTTNSSLTSGNISYLYSQNDEQAADAMLNYHGEDYASSNGAQAIRSNSKLRASGLWQGFWIVGMDHGWTSLDEDENAKEVNLCLWGEHKDSRFWSYNSGAGTMEQQENYQSFLERAFSGGNRNPLKTPSINDEGNKMEWQGTTPPLSTFAGFATWIPERSSVSGKLPFYTHFNLGNGDRYNYRGKKASGAWYNMSVQDIAPTYRWLTLEAGQPVTKTARTSDAITVQFSHQDAFMGGSCLQLKGNASKATDIILYKTDLTPNDAATYALIAVKGAGERAEASVASNLSLILEVNGTWKEYAIPDNKGKAWEEHRIPLHLNTSDKISYVGLRVKGGTDGYNMYVGEIQLNDGNKQTPKPVGNLEVVKTGETPSSMDLKLNWDVTVTPDNFGLAYNDDANIDHFEILFKDGENGKVKEIARTTQWATFVPAVSMEGVTSPYIGVVAVSKDLKTLSDPVWKSVEKGKDLQEDPFGTYGQSSLNVNAEGYKAAINLRGVEHFKTEGATQDIDYTLTYDQYKAENNDGKATYLNYHRIKDKVLKVTQGQQIKFHLKGFDGETINGGRSKDDCRYCFVGGWMDFDGSGTFNYGKGVVEQPFWMPYYDQRTDQENFQFDESSKDGTEPYGERVFRHGSLRKGNPCLVKGDGLKGTISIPEDAHVGKSRLRIVYSDAWFAGQFSPTANTNKGYTLDIDVVILGNEAKQRGTKDLHDKGEPDDWNVVTEITDVAADNSGSVQVVDGNLVFRGVKSATVYTADGMLVRSLTRPTVLRGNELGRGVFLIKTDGSKVTKVIL</sequence>
<dbReference type="PANTHER" id="PTHR13246:SF1">
    <property type="entry name" value="CYTOSOLIC ENDO-BETA-N-ACETYLGLUCOSAMINIDASE"/>
    <property type="match status" value="1"/>
</dbReference>
<dbReference type="Pfam" id="PF03644">
    <property type="entry name" value="Glyco_hydro_85"/>
    <property type="match status" value="1"/>
</dbReference>
<feature type="domain" description="Cytosolic endo-beta-N-acetylglucosaminidase TIM barrel" evidence="2">
    <location>
        <begin position="122"/>
        <end position="426"/>
    </location>
</feature>
<comment type="caution">
    <text evidence="3">The sequence shown here is derived from an EMBL/GenBank/DDBJ whole genome shotgun (WGS) entry which is preliminary data.</text>
</comment>
<dbReference type="PANTHER" id="PTHR13246">
    <property type="entry name" value="ENDO BETA N-ACETYLGLUCOSAMINIDASE"/>
    <property type="match status" value="1"/>
</dbReference>
<dbReference type="Gene3D" id="3.20.20.80">
    <property type="entry name" value="Glycosidases"/>
    <property type="match status" value="1"/>
</dbReference>
<dbReference type="AlphaFoldDB" id="F0H7R6"/>
<evidence type="ECO:0000256" key="1">
    <source>
        <dbReference type="SAM" id="SignalP"/>
    </source>
</evidence>
<dbReference type="GO" id="GO:0005829">
    <property type="term" value="C:cytosol"/>
    <property type="evidence" value="ECO:0007669"/>
    <property type="project" value="UniProtKB-SubCell"/>
</dbReference>
<dbReference type="RefSeq" id="WP_004353563.1">
    <property type="nucleotide sequence ID" value="NZ_AEXO01000072.1"/>
</dbReference>
<protein>
    <submittedName>
        <fullName evidence="3">Glycosyl hydrolase family 85</fullName>
    </submittedName>
</protein>